<protein>
    <submittedName>
        <fullName evidence="5">Protein Iojap-related, mitochondrial</fullName>
    </submittedName>
</protein>
<keyword evidence="6" id="KW-1185">Reference proteome</keyword>
<dbReference type="Gene3D" id="3.30.460.10">
    <property type="entry name" value="Beta Polymerase, domain 2"/>
    <property type="match status" value="1"/>
</dbReference>
<dbReference type="Proteomes" id="UP001237642">
    <property type="component" value="Unassembled WGS sequence"/>
</dbReference>
<organism evidence="5 6">
    <name type="scientific">Heracleum sosnowskyi</name>
    <dbReference type="NCBI Taxonomy" id="360622"/>
    <lineage>
        <taxon>Eukaryota</taxon>
        <taxon>Viridiplantae</taxon>
        <taxon>Streptophyta</taxon>
        <taxon>Embryophyta</taxon>
        <taxon>Tracheophyta</taxon>
        <taxon>Spermatophyta</taxon>
        <taxon>Magnoliopsida</taxon>
        <taxon>eudicotyledons</taxon>
        <taxon>Gunneridae</taxon>
        <taxon>Pentapetalae</taxon>
        <taxon>asterids</taxon>
        <taxon>campanulids</taxon>
        <taxon>Apiales</taxon>
        <taxon>Apiaceae</taxon>
        <taxon>Apioideae</taxon>
        <taxon>apioid superclade</taxon>
        <taxon>Tordylieae</taxon>
        <taxon>Tordyliinae</taxon>
        <taxon>Heracleum</taxon>
    </lineage>
</organism>
<comment type="caution">
    <text evidence="5">The sequence shown here is derived from an EMBL/GenBank/DDBJ whole genome shotgun (WGS) entry which is preliminary data.</text>
</comment>
<dbReference type="InterPro" id="IPR004394">
    <property type="entry name" value="Iojap/RsfS/C7orf30"/>
</dbReference>
<dbReference type="PANTHER" id="PTHR21043">
    <property type="entry name" value="IOJAP SUPERFAMILY ORTHOLOG"/>
    <property type="match status" value="1"/>
</dbReference>
<dbReference type="PANTHER" id="PTHR21043:SF0">
    <property type="entry name" value="MITOCHONDRIAL ASSEMBLY OF RIBOSOMAL LARGE SUBUNIT PROTEIN 1"/>
    <property type="match status" value="1"/>
</dbReference>
<dbReference type="GO" id="GO:0017148">
    <property type="term" value="P:negative regulation of translation"/>
    <property type="evidence" value="ECO:0007669"/>
    <property type="project" value="TreeGrafter"/>
</dbReference>
<dbReference type="AlphaFoldDB" id="A0AAD8I3R0"/>
<dbReference type="Pfam" id="PF02410">
    <property type="entry name" value="RsfS"/>
    <property type="match status" value="1"/>
</dbReference>
<feature type="region of interest" description="Disordered" evidence="4">
    <location>
        <begin position="172"/>
        <end position="201"/>
    </location>
</feature>
<sequence>MLGAVKNRSVSSLLHSQFKSGFHRGLSSLNKMDLITSLITDNNATAACATAGDERKDILSLQEVEKILSDVRAEDVKVIPVQNQSFTDHVVLATGRSAWHVRNIAQALCYKAKLKQRGCEKKLLPSVEGQKGGKWIVVDSGSLVIHALDEKMRAYYNLDALWTEEKLTQLTSEERQDEAVENGLVKVRRKNNSKKRPVKSA</sequence>
<dbReference type="NCBIfam" id="TIGR00090">
    <property type="entry name" value="rsfS_iojap_ybeB"/>
    <property type="match status" value="1"/>
</dbReference>
<reference evidence="5" key="2">
    <citation type="submission" date="2023-05" db="EMBL/GenBank/DDBJ databases">
        <authorList>
            <person name="Schelkunov M.I."/>
        </authorList>
    </citation>
    <scope>NUCLEOTIDE SEQUENCE</scope>
    <source>
        <strain evidence="5">Hsosn_3</strain>
        <tissue evidence="5">Leaf</tissue>
    </source>
</reference>
<evidence type="ECO:0000256" key="3">
    <source>
        <dbReference type="ARBA" id="ARBA00023128"/>
    </source>
</evidence>
<dbReference type="GO" id="GO:0090071">
    <property type="term" value="P:negative regulation of ribosome biogenesis"/>
    <property type="evidence" value="ECO:0007669"/>
    <property type="project" value="TreeGrafter"/>
</dbReference>
<comment type="subcellular location">
    <subcellularLocation>
        <location evidence="1">Mitochondrion</location>
    </subcellularLocation>
</comment>
<keyword evidence="3" id="KW-0496">Mitochondrion</keyword>
<accession>A0AAD8I3R0</accession>
<dbReference type="GO" id="GO:0005739">
    <property type="term" value="C:mitochondrion"/>
    <property type="evidence" value="ECO:0007669"/>
    <property type="project" value="UniProtKB-SubCell"/>
</dbReference>
<proteinExistence type="inferred from homology"/>
<gene>
    <name evidence="5" type="ORF">POM88_033546</name>
</gene>
<evidence type="ECO:0000256" key="1">
    <source>
        <dbReference type="ARBA" id="ARBA00004173"/>
    </source>
</evidence>
<evidence type="ECO:0000313" key="5">
    <source>
        <dbReference type="EMBL" id="KAK1377353.1"/>
    </source>
</evidence>
<dbReference type="FunFam" id="3.30.460.10:FF:000018">
    <property type="entry name" value="Mitochondrial assembly of ribosomal large subunit 1"/>
    <property type="match status" value="1"/>
</dbReference>
<comment type="similarity">
    <text evidence="2">Belongs to the Iojap/RsfS family.</text>
</comment>
<name>A0AAD8I3R0_9APIA</name>
<dbReference type="HAMAP" id="MF_01477">
    <property type="entry name" value="Iojap_RsfS"/>
    <property type="match status" value="1"/>
</dbReference>
<dbReference type="InterPro" id="IPR043519">
    <property type="entry name" value="NT_sf"/>
</dbReference>
<feature type="compositionally biased region" description="Basic residues" evidence="4">
    <location>
        <begin position="186"/>
        <end position="201"/>
    </location>
</feature>
<dbReference type="EMBL" id="JAUIZM010000007">
    <property type="protein sequence ID" value="KAK1377353.1"/>
    <property type="molecule type" value="Genomic_DNA"/>
</dbReference>
<reference evidence="5" key="1">
    <citation type="submission" date="2023-02" db="EMBL/GenBank/DDBJ databases">
        <title>Genome of toxic invasive species Heracleum sosnowskyi carries increased number of genes despite the absence of recent whole-genome duplications.</title>
        <authorList>
            <person name="Schelkunov M."/>
            <person name="Shtratnikova V."/>
            <person name="Makarenko M."/>
            <person name="Klepikova A."/>
            <person name="Omelchenko D."/>
            <person name="Novikova G."/>
            <person name="Obukhova E."/>
            <person name="Bogdanov V."/>
            <person name="Penin A."/>
            <person name="Logacheva M."/>
        </authorList>
    </citation>
    <scope>NUCLEOTIDE SEQUENCE</scope>
    <source>
        <strain evidence="5">Hsosn_3</strain>
        <tissue evidence="5">Leaf</tissue>
    </source>
</reference>
<dbReference type="GO" id="GO:0043023">
    <property type="term" value="F:ribosomal large subunit binding"/>
    <property type="evidence" value="ECO:0007669"/>
    <property type="project" value="TreeGrafter"/>
</dbReference>
<evidence type="ECO:0000256" key="2">
    <source>
        <dbReference type="ARBA" id="ARBA00010574"/>
    </source>
</evidence>
<evidence type="ECO:0000313" key="6">
    <source>
        <dbReference type="Proteomes" id="UP001237642"/>
    </source>
</evidence>
<dbReference type="SUPFAM" id="SSF81301">
    <property type="entry name" value="Nucleotidyltransferase"/>
    <property type="match status" value="1"/>
</dbReference>
<evidence type="ECO:0000256" key="4">
    <source>
        <dbReference type="SAM" id="MobiDB-lite"/>
    </source>
</evidence>